<proteinExistence type="predicted"/>
<evidence type="ECO:0000256" key="1">
    <source>
        <dbReference type="PROSITE-ProRule" id="PRU00278"/>
    </source>
</evidence>
<dbReference type="PANTHER" id="PTHR47245">
    <property type="entry name" value="PEPTIDYLPROLYL ISOMERASE"/>
    <property type="match status" value="1"/>
</dbReference>
<dbReference type="GO" id="GO:0003755">
    <property type="term" value="F:peptidyl-prolyl cis-trans isomerase activity"/>
    <property type="evidence" value="ECO:0007669"/>
    <property type="project" value="UniProtKB-KW"/>
</dbReference>
<organism evidence="4 5">
    <name type="scientific">Spirochaeta isovalerica</name>
    <dbReference type="NCBI Taxonomy" id="150"/>
    <lineage>
        <taxon>Bacteria</taxon>
        <taxon>Pseudomonadati</taxon>
        <taxon>Spirochaetota</taxon>
        <taxon>Spirochaetia</taxon>
        <taxon>Spirochaetales</taxon>
        <taxon>Spirochaetaceae</taxon>
        <taxon>Spirochaeta</taxon>
    </lineage>
</organism>
<name>A0A841R795_9SPIO</name>
<dbReference type="AlphaFoldDB" id="A0A841R795"/>
<keyword evidence="1" id="KW-0697">Rotamase</keyword>
<dbReference type="PANTHER" id="PTHR47245:SF2">
    <property type="entry name" value="PEPTIDYL-PROLYL CIS-TRANS ISOMERASE HP_0175-RELATED"/>
    <property type="match status" value="1"/>
</dbReference>
<dbReference type="InterPro" id="IPR050245">
    <property type="entry name" value="PrsA_foldase"/>
</dbReference>
<dbReference type="SUPFAM" id="SSF109998">
    <property type="entry name" value="Triger factor/SurA peptide-binding domain-like"/>
    <property type="match status" value="1"/>
</dbReference>
<dbReference type="Gene3D" id="3.10.50.40">
    <property type="match status" value="1"/>
</dbReference>
<keyword evidence="1 4" id="KW-0413">Isomerase</keyword>
<dbReference type="SUPFAM" id="SSF54534">
    <property type="entry name" value="FKBP-like"/>
    <property type="match status" value="1"/>
</dbReference>
<evidence type="ECO:0000256" key="2">
    <source>
        <dbReference type="SAM" id="MobiDB-lite"/>
    </source>
</evidence>
<dbReference type="PROSITE" id="PS50198">
    <property type="entry name" value="PPIC_PPIASE_2"/>
    <property type="match status" value="1"/>
</dbReference>
<dbReference type="Pfam" id="PF13616">
    <property type="entry name" value="Rotamase_3"/>
    <property type="match status" value="1"/>
</dbReference>
<gene>
    <name evidence="4" type="ORF">HNR50_000261</name>
</gene>
<dbReference type="Proteomes" id="UP000587760">
    <property type="component" value="Unassembled WGS sequence"/>
</dbReference>
<evidence type="ECO:0000313" key="5">
    <source>
        <dbReference type="Proteomes" id="UP000587760"/>
    </source>
</evidence>
<reference evidence="4 5" key="1">
    <citation type="submission" date="2020-08" db="EMBL/GenBank/DDBJ databases">
        <title>Genomic Encyclopedia of Type Strains, Phase IV (KMG-IV): sequencing the most valuable type-strain genomes for metagenomic binning, comparative biology and taxonomic classification.</title>
        <authorList>
            <person name="Goeker M."/>
        </authorList>
    </citation>
    <scope>NUCLEOTIDE SEQUENCE [LARGE SCALE GENOMIC DNA]</scope>
    <source>
        <strain evidence="4 5">DSM 2461</strain>
    </source>
</reference>
<dbReference type="RefSeq" id="WP_184742648.1">
    <property type="nucleotide sequence ID" value="NZ_JACHGJ010000001.1"/>
</dbReference>
<protein>
    <submittedName>
        <fullName evidence="4">Peptidyl-prolyl cis-trans isomerase C</fullName>
        <ecNumber evidence="4">5.2.1.8</ecNumber>
    </submittedName>
</protein>
<evidence type="ECO:0000313" key="4">
    <source>
        <dbReference type="EMBL" id="MBB6478628.1"/>
    </source>
</evidence>
<dbReference type="InterPro" id="IPR000297">
    <property type="entry name" value="PPIase_PpiC"/>
</dbReference>
<accession>A0A841R795</accession>
<feature type="domain" description="PpiC" evidence="3">
    <location>
        <begin position="177"/>
        <end position="278"/>
    </location>
</feature>
<dbReference type="InterPro" id="IPR046357">
    <property type="entry name" value="PPIase_dom_sf"/>
</dbReference>
<dbReference type="EMBL" id="JACHGJ010000001">
    <property type="protein sequence ID" value="MBB6478628.1"/>
    <property type="molecule type" value="Genomic_DNA"/>
</dbReference>
<evidence type="ECO:0000259" key="3">
    <source>
        <dbReference type="PROSITE" id="PS50198"/>
    </source>
</evidence>
<keyword evidence="5" id="KW-1185">Reference proteome</keyword>
<dbReference type="EC" id="5.2.1.8" evidence="4"/>
<dbReference type="Gene3D" id="1.10.4030.10">
    <property type="entry name" value="Porin chaperone SurA, peptide-binding domain"/>
    <property type="match status" value="1"/>
</dbReference>
<feature type="compositionally biased region" description="Basic and acidic residues" evidence="2">
    <location>
        <begin position="214"/>
        <end position="227"/>
    </location>
</feature>
<comment type="caution">
    <text evidence="4">The sequence shown here is derived from an EMBL/GenBank/DDBJ whole genome shotgun (WGS) entry which is preliminary data.</text>
</comment>
<dbReference type="Pfam" id="PF13624">
    <property type="entry name" value="SurA_N_3"/>
    <property type="match status" value="1"/>
</dbReference>
<feature type="region of interest" description="Disordered" evidence="2">
    <location>
        <begin position="214"/>
        <end position="239"/>
    </location>
</feature>
<sequence length="334" mass="36961">MSKMTNKAVIIISAIVVLAAAGGISAYYLLRDRGVAAVVNGVKITEEKVAEEVSKSAAQYEAQGMALQPAQLEQVRSSVIENLITREVLLQESASFVIPDEEINEKIASLQSQFESDEAFNEALASQGYDPDSFKEVILQDMKIQKLIEEKVPEETTVTDEEILTFYKENPAYFTEPERIHASHILVTVEAGDDDEKKNQAKAKIERISEELKNGADFADTARRESEGPSGPQGGDLGEFTRGQMVSGFETVAFALPEGEISGIVETQFGYHIIKVHERFPESSVPLEDVRESINSYLVQDKNQTKLKDFLESLKNAAKIRIPGIKDEKTTEEV</sequence>
<dbReference type="InterPro" id="IPR027304">
    <property type="entry name" value="Trigger_fact/SurA_dom_sf"/>
</dbReference>